<sequence length="114" mass="13514">MTKDNTTIKKKLFDGDESVLGKITFDIPSLTFKISDFLDNPLRNLLKDNFNTDDFDTIIKAEKLHKEGALIQNFYTEQNLEVYYLIVQNRLYLFSFGEFQPMRFILYLESVWNL</sequence>
<dbReference type="OrthoDB" id="798065at2"/>
<comment type="caution">
    <text evidence="1">The sequence shown here is derived from an EMBL/GenBank/DDBJ whole genome shotgun (WGS) entry which is preliminary data.</text>
</comment>
<organism evidence="1 2">
    <name type="scientific">Pedobacter jejuensis</name>
    <dbReference type="NCBI Taxonomy" id="1268550"/>
    <lineage>
        <taxon>Bacteria</taxon>
        <taxon>Pseudomonadati</taxon>
        <taxon>Bacteroidota</taxon>
        <taxon>Sphingobacteriia</taxon>
        <taxon>Sphingobacteriales</taxon>
        <taxon>Sphingobacteriaceae</taxon>
        <taxon>Pedobacter</taxon>
    </lineage>
</organism>
<evidence type="ECO:0000313" key="1">
    <source>
        <dbReference type="EMBL" id="RNL55852.1"/>
    </source>
</evidence>
<proteinExistence type="predicted"/>
<dbReference type="RefSeq" id="WP_123204505.1">
    <property type="nucleotide sequence ID" value="NZ_RBEE01000004.1"/>
</dbReference>
<dbReference type="EMBL" id="RBEE01000004">
    <property type="protein sequence ID" value="RNL55852.1"/>
    <property type="molecule type" value="Genomic_DNA"/>
</dbReference>
<protein>
    <submittedName>
        <fullName evidence="1">Uncharacterized protein</fullName>
    </submittedName>
</protein>
<dbReference type="Proteomes" id="UP000274046">
    <property type="component" value="Unassembled WGS sequence"/>
</dbReference>
<dbReference type="AlphaFoldDB" id="A0A3N0C0Y9"/>
<accession>A0A3N0C0Y9</accession>
<name>A0A3N0C0Y9_9SPHI</name>
<gene>
    <name evidence="1" type="ORF">D7004_03620</name>
</gene>
<keyword evidence="2" id="KW-1185">Reference proteome</keyword>
<evidence type="ECO:0000313" key="2">
    <source>
        <dbReference type="Proteomes" id="UP000274046"/>
    </source>
</evidence>
<reference evidence="1 2" key="1">
    <citation type="submission" date="2018-10" db="EMBL/GenBank/DDBJ databases">
        <title>Genome sequencing of Pedobacter jejuensis TNB23.</title>
        <authorList>
            <person name="Cho Y.-J."/>
            <person name="Cho A."/>
            <person name="Kim O.-S."/>
        </authorList>
    </citation>
    <scope>NUCLEOTIDE SEQUENCE [LARGE SCALE GENOMIC DNA]</scope>
    <source>
        <strain evidence="1 2">TNB23</strain>
    </source>
</reference>